<protein>
    <submittedName>
        <fullName evidence="2">Uncharacterized protein</fullName>
    </submittedName>
</protein>
<dbReference type="EMBL" id="JALJAT010000002">
    <property type="protein sequence ID" value="KAK4473994.1"/>
    <property type="molecule type" value="Genomic_DNA"/>
</dbReference>
<reference evidence="2" key="2">
    <citation type="journal article" date="2023" name="Infect Dis Poverty">
        <title>Chromosome-scale genome of the human blood fluke Schistosoma mekongi and its implications for public health.</title>
        <authorList>
            <person name="Zhou M."/>
            <person name="Xu L."/>
            <person name="Xu D."/>
            <person name="Chen W."/>
            <person name="Khan J."/>
            <person name="Hu Y."/>
            <person name="Huang H."/>
            <person name="Wei H."/>
            <person name="Zhang Y."/>
            <person name="Chusongsang P."/>
            <person name="Tanasarnprasert K."/>
            <person name="Hu X."/>
            <person name="Limpanont Y."/>
            <person name="Lv Z."/>
        </authorList>
    </citation>
    <scope>NUCLEOTIDE SEQUENCE</scope>
    <source>
        <strain evidence="2">LV_2022a</strain>
    </source>
</reference>
<feature type="compositionally biased region" description="Basic and acidic residues" evidence="1">
    <location>
        <begin position="315"/>
        <end position="326"/>
    </location>
</feature>
<comment type="caution">
    <text evidence="2">The sequence shown here is derived from an EMBL/GenBank/DDBJ whole genome shotgun (WGS) entry which is preliminary data.</text>
</comment>
<keyword evidence="3" id="KW-1185">Reference proteome</keyword>
<dbReference type="Proteomes" id="UP001292079">
    <property type="component" value="Unassembled WGS sequence"/>
</dbReference>
<reference evidence="2" key="1">
    <citation type="submission" date="2022-04" db="EMBL/GenBank/DDBJ databases">
        <authorList>
            <person name="Xu L."/>
            <person name="Lv Z."/>
        </authorList>
    </citation>
    <scope>NUCLEOTIDE SEQUENCE</scope>
    <source>
        <strain evidence="2">LV_2022a</strain>
    </source>
</reference>
<gene>
    <name evidence="2" type="ORF">MN116_003311</name>
</gene>
<dbReference type="AlphaFoldDB" id="A0AAE2D7F0"/>
<organism evidence="2 3">
    <name type="scientific">Schistosoma mekongi</name>
    <name type="common">Parasitic worm</name>
    <dbReference type="NCBI Taxonomy" id="38744"/>
    <lineage>
        <taxon>Eukaryota</taxon>
        <taxon>Metazoa</taxon>
        <taxon>Spiralia</taxon>
        <taxon>Lophotrochozoa</taxon>
        <taxon>Platyhelminthes</taxon>
        <taxon>Trematoda</taxon>
        <taxon>Digenea</taxon>
        <taxon>Strigeidida</taxon>
        <taxon>Schistosomatoidea</taxon>
        <taxon>Schistosomatidae</taxon>
        <taxon>Schistosoma</taxon>
    </lineage>
</organism>
<feature type="region of interest" description="Disordered" evidence="1">
    <location>
        <begin position="1"/>
        <end position="82"/>
    </location>
</feature>
<name>A0AAE2D7F0_SCHME</name>
<evidence type="ECO:0000313" key="2">
    <source>
        <dbReference type="EMBL" id="KAK4473994.1"/>
    </source>
</evidence>
<accession>A0AAE2D7F0</accession>
<feature type="region of interest" description="Disordered" evidence="1">
    <location>
        <begin position="311"/>
        <end position="346"/>
    </location>
</feature>
<evidence type="ECO:0000256" key="1">
    <source>
        <dbReference type="SAM" id="MobiDB-lite"/>
    </source>
</evidence>
<sequence>MRLRSSVRKASRDVKCSHGAHIKSKSNVAGGDASKETKSIVLPPGSAVSRTSPSISKRSKKGKQTPFTPQDPYLFVDDDSDDNKENIDPYSKKCLTIKCGTKKTHLLVKAKVADSKKLKSKQWPSPTPFTVPYIPPRESNGAQCKVDLHSNTSKSIITAIPLVSKTVSPEVTSTLHKPNLLISPDDLTNSRLVNNKTDGKSVSFNLPECVRDSPCQGVTCISNTSDHRKNISTHNLEESVPGFSKTPLTTLNPQIASTPAISDANAALQISMDCHVLLSTPINYTPGKRNKNIQIPNDHLQSNSFFSSNMLSDTTCKESSSKDSSKESTSSSGRRRRKLSESERQKAYDSWLDEFNSELQKYESFELSVEDQTQSTDEH</sequence>
<evidence type="ECO:0000313" key="3">
    <source>
        <dbReference type="Proteomes" id="UP001292079"/>
    </source>
</evidence>
<proteinExistence type="predicted"/>